<evidence type="ECO:0000313" key="4">
    <source>
        <dbReference type="Proteomes" id="UP000001593"/>
    </source>
</evidence>
<evidence type="ECO:0000259" key="1">
    <source>
        <dbReference type="PROSITE" id="PS50055"/>
    </source>
</evidence>
<dbReference type="PRINTS" id="PR00700">
    <property type="entry name" value="PRTYPHPHTASE"/>
</dbReference>
<dbReference type="PANTHER" id="PTHR19134:SF531">
    <property type="entry name" value="TYROSINE-PROTEIN PHOSPHATASE LAR"/>
    <property type="match status" value="1"/>
</dbReference>
<feature type="non-terminal residue" evidence="3">
    <location>
        <position position="580"/>
    </location>
</feature>
<accession>A7RXI9</accession>
<dbReference type="AlphaFoldDB" id="A7RXI9"/>
<dbReference type="PROSITE" id="PS00383">
    <property type="entry name" value="TYR_PHOSPHATASE_1"/>
    <property type="match status" value="2"/>
</dbReference>
<evidence type="ECO:0008006" key="5">
    <source>
        <dbReference type="Google" id="ProtNLM"/>
    </source>
</evidence>
<dbReference type="InterPro" id="IPR003595">
    <property type="entry name" value="Tyr_Pase_cat"/>
</dbReference>
<dbReference type="SUPFAM" id="SSF52799">
    <property type="entry name" value="(Phosphotyrosine protein) phosphatases II"/>
    <property type="match status" value="2"/>
</dbReference>
<feature type="domain" description="Tyrosine-protein phosphatase" evidence="1">
    <location>
        <begin position="22"/>
        <end position="279"/>
    </location>
</feature>
<keyword evidence="4" id="KW-1185">Reference proteome</keyword>
<dbReference type="InterPro" id="IPR029021">
    <property type="entry name" value="Prot-tyrosine_phosphatase-like"/>
</dbReference>
<protein>
    <recommendedName>
        <fullName evidence="5">Protein-tyrosine-phosphatase</fullName>
    </recommendedName>
</protein>
<dbReference type="GO" id="GO:0004725">
    <property type="term" value="F:protein tyrosine phosphatase activity"/>
    <property type="evidence" value="ECO:0000318"/>
    <property type="project" value="GO_Central"/>
</dbReference>
<organism evidence="3 4">
    <name type="scientific">Nematostella vectensis</name>
    <name type="common">Starlet sea anemone</name>
    <dbReference type="NCBI Taxonomy" id="45351"/>
    <lineage>
        <taxon>Eukaryota</taxon>
        <taxon>Metazoa</taxon>
        <taxon>Cnidaria</taxon>
        <taxon>Anthozoa</taxon>
        <taxon>Hexacorallia</taxon>
        <taxon>Actiniaria</taxon>
        <taxon>Edwardsiidae</taxon>
        <taxon>Nematostella</taxon>
    </lineage>
</organism>
<dbReference type="InterPro" id="IPR050348">
    <property type="entry name" value="Protein-Tyr_Phosphatase"/>
</dbReference>
<dbReference type="FunFam" id="3.90.190.10:FF:000021">
    <property type="entry name" value="Receptor-type tyrosine-protein phosphatase alpha"/>
    <property type="match status" value="1"/>
</dbReference>
<gene>
    <name evidence="3" type="ORF">NEMVEDRAFT_v1g96888</name>
</gene>
<dbReference type="PROSITE" id="PS50056">
    <property type="entry name" value="TYR_PHOSPHATASE_2"/>
    <property type="match status" value="2"/>
</dbReference>
<dbReference type="Proteomes" id="UP000001593">
    <property type="component" value="Unassembled WGS sequence"/>
</dbReference>
<feature type="domain" description="Tyrosine specific protein phosphatases" evidence="2">
    <location>
        <begin position="485"/>
        <end position="560"/>
    </location>
</feature>
<dbReference type="OrthoDB" id="10253954at2759"/>
<dbReference type="Pfam" id="PF00102">
    <property type="entry name" value="Y_phosphatase"/>
    <property type="match status" value="2"/>
</dbReference>
<dbReference type="InterPro" id="IPR016130">
    <property type="entry name" value="Tyr_Pase_AS"/>
</dbReference>
<feature type="domain" description="Tyrosine-protein phosphatase" evidence="1">
    <location>
        <begin position="311"/>
        <end position="569"/>
    </location>
</feature>
<dbReference type="InParanoid" id="A7RXI9"/>
<evidence type="ECO:0000313" key="3">
    <source>
        <dbReference type="EMBL" id="EDO43854.1"/>
    </source>
</evidence>
<dbReference type="KEGG" id="nve:5515739"/>
<evidence type="ECO:0000259" key="2">
    <source>
        <dbReference type="PROSITE" id="PS50056"/>
    </source>
</evidence>
<dbReference type="eggNOG" id="KOG4228">
    <property type="taxonomic scope" value="Eukaryota"/>
</dbReference>
<dbReference type="FunFam" id="3.90.190.10:FF:000088">
    <property type="entry name" value="Receptor protein-tyrosine phosphatase LAR"/>
    <property type="match status" value="1"/>
</dbReference>
<dbReference type="EMBL" id="DS469550">
    <property type="protein sequence ID" value="EDO43854.1"/>
    <property type="molecule type" value="Genomic_DNA"/>
</dbReference>
<feature type="domain" description="Tyrosine specific protein phosphatases" evidence="2">
    <location>
        <begin position="196"/>
        <end position="270"/>
    </location>
</feature>
<dbReference type="InterPro" id="IPR000242">
    <property type="entry name" value="PTP_cat"/>
</dbReference>
<dbReference type="HOGENOM" id="CLU_001645_8_0_1"/>
<dbReference type="SMART" id="SM00404">
    <property type="entry name" value="PTPc_motif"/>
    <property type="match status" value="2"/>
</dbReference>
<dbReference type="Gene3D" id="3.90.190.10">
    <property type="entry name" value="Protein tyrosine phosphatase superfamily"/>
    <property type="match status" value="2"/>
</dbReference>
<dbReference type="InterPro" id="IPR000387">
    <property type="entry name" value="Tyr_Pase_dom"/>
</dbReference>
<reference evidence="3 4" key="1">
    <citation type="journal article" date="2007" name="Science">
        <title>Sea anemone genome reveals ancestral eumetazoan gene repertoire and genomic organization.</title>
        <authorList>
            <person name="Putnam N.H."/>
            <person name="Srivastava M."/>
            <person name="Hellsten U."/>
            <person name="Dirks B."/>
            <person name="Chapman J."/>
            <person name="Salamov A."/>
            <person name="Terry A."/>
            <person name="Shapiro H."/>
            <person name="Lindquist E."/>
            <person name="Kapitonov V.V."/>
            <person name="Jurka J."/>
            <person name="Genikhovich G."/>
            <person name="Grigoriev I.V."/>
            <person name="Lucas S.M."/>
            <person name="Steele R.E."/>
            <person name="Finnerty J.R."/>
            <person name="Technau U."/>
            <person name="Martindale M.Q."/>
            <person name="Rokhsar D.S."/>
        </authorList>
    </citation>
    <scope>NUCLEOTIDE SEQUENCE [LARGE SCALE GENOMIC DNA]</scope>
    <source>
        <strain evidence="4">CH2 X CH6</strain>
    </source>
</reference>
<proteinExistence type="predicted"/>
<dbReference type="PANTHER" id="PTHR19134">
    <property type="entry name" value="RECEPTOR-TYPE TYROSINE-PROTEIN PHOSPHATASE"/>
    <property type="match status" value="1"/>
</dbReference>
<sequence>PIPVEAFAMHVRRMHMDGDIGFSEEYEMVQPNDETFTWHHSLHPANKYKNRYANIVAYDHSRVLLTPLEGVLESDYINANYIDGYNRSGAFIASQGPLPETFDDFWRMVWEQGSAIIVMLTQLEERGRRKCDQYWPDRGTRNYGALRVTANETFHMSYYVLRTFLVSHMQEEEEPRQVRQYHYTSWPDHGVPAHPAPLLSMVRTVSSANPPTAGPMIVHCSAGVGRTGTFITLDSMLQRAAQEGTIDVFGFVRQMRNKRNLMVQTESQYVFIHDALVEAVICGVTEVDANKLASRIRELREVDPNIGTTYMDLEFERLTRDERHPTQFKSAMLSCNAAKNRYANILPYERTRVALHMRPGEVGSDYINASFIDGNHRLKAYIATQAPVPRTFEDFWRMLWEQESAVIVMLTREEEAGKLKCHRYWPSDGSRLYDKILVELTEELTYSDYVLRQFSLTHTEEKSSRIVRQFQCTDWPDSGLPESGVGLIDLIGQVEKWQQQSGNTCITVHCSGGVGRTGVFCAVSILIERVKAEGLIDVFQTVQHLRLQRPAMVQTKDQYEFCYTTIQEYLESFDLYANFH</sequence>
<name>A7RXI9_NEMVE</name>
<dbReference type="STRING" id="45351.A7RXI9"/>
<dbReference type="SMART" id="SM00194">
    <property type="entry name" value="PTPc"/>
    <property type="match status" value="2"/>
</dbReference>
<dbReference type="OMA" id="RCTIANM"/>
<dbReference type="PROSITE" id="PS50055">
    <property type="entry name" value="TYR_PHOSPHATASE_PTP"/>
    <property type="match status" value="2"/>
</dbReference>
<dbReference type="GO" id="GO:0007165">
    <property type="term" value="P:signal transduction"/>
    <property type="evidence" value="ECO:0000318"/>
    <property type="project" value="GO_Central"/>
</dbReference>
<dbReference type="PhylomeDB" id="A7RXI9"/>